<name>A0A1G2BW73_9BACT</name>
<feature type="domain" description="CNNM transmembrane" evidence="11">
    <location>
        <begin position="1"/>
        <end position="177"/>
    </location>
</feature>
<feature type="transmembrane region" description="Helical" evidence="9">
    <location>
        <begin position="55"/>
        <end position="79"/>
    </location>
</feature>
<evidence type="ECO:0000256" key="6">
    <source>
        <dbReference type="ARBA" id="ARBA00023136"/>
    </source>
</evidence>
<dbReference type="SMART" id="SM00116">
    <property type="entry name" value="CBS"/>
    <property type="match status" value="2"/>
</dbReference>
<dbReference type="EMBL" id="MHKQ01000024">
    <property type="protein sequence ID" value="OGY93308.1"/>
    <property type="molecule type" value="Genomic_DNA"/>
</dbReference>
<evidence type="ECO:0000256" key="9">
    <source>
        <dbReference type="SAM" id="Phobius"/>
    </source>
</evidence>
<evidence type="ECO:0000256" key="8">
    <source>
        <dbReference type="PROSITE-ProRule" id="PRU01193"/>
    </source>
</evidence>
<keyword evidence="4 8" id="KW-1133">Transmembrane helix</keyword>
<feature type="transmembrane region" description="Helical" evidence="9">
    <location>
        <begin position="117"/>
        <end position="139"/>
    </location>
</feature>
<dbReference type="CDD" id="cd04590">
    <property type="entry name" value="CBS_pair_CorC_HlyC_assoc"/>
    <property type="match status" value="1"/>
</dbReference>
<feature type="domain" description="CBS" evidence="10">
    <location>
        <begin position="261"/>
        <end position="317"/>
    </location>
</feature>
<dbReference type="GO" id="GO:0016020">
    <property type="term" value="C:membrane"/>
    <property type="evidence" value="ECO:0007669"/>
    <property type="project" value="UniProtKB-SubCell"/>
</dbReference>
<dbReference type="Proteomes" id="UP000177626">
    <property type="component" value="Unassembled WGS sequence"/>
</dbReference>
<feature type="transmembrane region" description="Helical" evidence="9">
    <location>
        <begin position="6"/>
        <end position="29"/>
    </location>
</feature>
<evidence type="ECO:0000256" key="5">
    <source>
        <dbReference type="ARBA" id="ARBA00023122"/>
    </source>
</evidence>
<evidence type="ECO:0000259" key="11">
    <source>
        <dbReference type="PROSITE" id="PS51846"/>
    </source>
</evidence>
<reference evidence="12 13" key="1">
    <citation type="journal article" date="2016" name="Nat. Commun.">
        <title>Thousands of microbial genomes shed light on interconnected biogeochemical processes in an aquifer system.</title>
        <authorList>
            <person name="Anantharaman K."/>
            <person name="Brown C.T."/>
            <person name="Hug L.A."/>
            <person name="Sharon I."/>
            <person name="Castelle C.J."/>
            <person name="Probst A.J."/>
            <person name="Thomas B.C."/>
            <person name="Singh A."/>
            <person name="Wilkins M.J."/>
            <person name="Karaoz U."/>
            <person name="Brodie E.L."/>
            <person name="Williams K.H."/>
            <person name="Hubbard S.S."/>
            <person name="Banfield J.F."/>
        </authorList>
    </citation>
    <scope>NUCLEOTIDE SEQUENCE [LARGE SCALE GENOMIC DNA]</scope>
</reference>
<sequence length="324" mass="36824">MIYLSLVVLLCLSAWFSGMEIAMFSLSSAKVKELVLQKRKNAHLLQKLLTNKRKLLVILLLGNNLVNISAASLATVAAIGIWGTAGAGIATGTMTFLILVFGEMYPKAFFQTRAAKIALFFVPVVYFLQLILFPIVYILEKLLQLLTGGRKAEGVSEMEFRALSRLAVEGGTIDFEEHEMIINVLEFNDKEVKDIITPRYKIEVLNDDADVDQVAYFIGHSGFSRYPVYHNQKDNIIGYVHVIDIIKVLNSEDREAPLKKIMQPIIILRPEEKINNVFNKMRRKHRHMAVVFREEELLGLVTMEDILEEIMGDIRDESDDHTIR</sequence>
<dbReference type="InterPro" id="IPR044751">
    <property type="entry name" value="Ion_transp-like_CBS"/>
</dbReference>
<evidence type="ECO:0008006" key="14">
    <source>
        <dbReference type="Google" id="ProtNLM"/>
    </source>
</evidence>
<gene>
    <name evidence="12" type="ORF">A2406_00965</name>
</gene>
<organism evidence="12 13">
    <name type="scientific">Candidatus Komeilibacteria bacterium RIFOXYC1_FULL_37_11</name>
    <dbReference type="NCBI Taxonomy" id="1798555"/>
    <lineage>
        <taxon>Bacteria</taxon>
        <taxon>Candidatus Komeiliibacteriota</taxon>
    </lineage>
</organism>
<dbReference type="PANTHER" id="PTHR22777">
    <property type="entry name" value="HEMOLYSIN-RELATED"/>
    <property type="match status" value="1"/>
</dbReference>
<evidence type="ECO:0000256" key="7">
    <source>
        <dbReference type="PROSITE-ProRule" id="PRU00703"/>
    </source>
</evidence>
<dbReference type="PANTHER" id="PTHR22777:SF17">
    <property type="entry name" value="UPF0053 PROTEIN SLL0260"/>
    <property type="match status" value="1"/>
</dbReference>
<feature type="domain" description="CBS" evidence="10">
    <location>
        <begin position="196"/>
        <end position="255"/>
    </location>
</feature>
<comment type="subcellular location">
    <subcellularLocation>
        <location evidence="1">Membrane</location>
        <topology evidence="1">Multi-pass membrane protein</topology>
    </subcellularLocation>
</comment>
<dbReference type="InterPro" id="IPR000644">
    <property type="entry name" value="CBS_dom"/>
</dbReference>
<evidence type="ECO:0000256" key="1">
    <source>
        <dbReference type="ARBA" id="ARBA00004141"/>
    </source>
</evidence>
<dbReference type="InterPro" id="IPR046342">
    <property type="entry name" value="CBS_dom_sf"/>
</dbReference>
<evidence type="ECO:0000313" key="13">
    <source>
        <dbReference type="Proteomes" id="UP000177626"/>
    </source>
</evidence>
<dbReference type="AlphaFoldDB" id="A0A1G2BW73"/>
<feature type="transmembrane region" description="Helical" evidence="9">
    <location>
        <begin position="85"/>
        <end position="105"/>
    </location>
</feature>
<keyword evidence="6 8" id="KW-0472">Membrane</keyword>
<keyword evidence="5 7" id="KW-0129">CBS domain</keyword>
<dbReference type="Pfam" id="PF00571">
    <property type="entry name" value="CBS"/>
    <property type="match status" value="2"/>
</dbReference>
<keyword evidence="3" id="KW-0677">Repeat</keyword>
<evidence type="ECO:0000256" key="2">
    <source>
        <dbReference type="ARBA" id="ARBA00022692"/>
    </source>
</evidence>
<evidence type="ECO:0000259" key="10">
    <source>
        <dbReference type="PROSITE" id="PS51371"/>
    </source>
</evidence>
<dbReference type="Pfam" id="PF01595">
    <property type="entry name" value="CNNM"/>
    <property type="match status" value="1"/>
</dbReference>
<evidence type="ECO:0000313" key="12">
    <source>
        <dbReference type="EMBL" id="OGY93308.1"/>
    </source>
</evidence>
<dbReference type="InterPro" id="IPR002550">
    <property type="entry name" value="CNNM"/>
</dbReference>
<dbReference type="SUPFAM" id="SSF54631">
    <property type="entry name" value="CBS-domain pair"/>
    <property type="match status" value="1"/>
</dbReference>
<evidence type="ECO:0000256" key="3">
    <source>
        <dbReference type="ARBA" id="ARBA00022737"/>
    </source>
</evidence>
<dbReference type="PROSITE" id="PS51371">
    <property type="entry name" value="CBS"/>
    <property type="match status" value="2"/>
</dbReference>
<proteinExistence type="predicted"/>
<dbReference type="PROSITE" id="PS51846">
    <property type="entry name" value="CNNM"/>
    <property type="match status" value="1"/>
</dbReference>
<comment type="caution">
    <text evidence="12">The sequence shown here is derived from an EMBL/GenBank/DDBJ whole genome shotgun (WGS) entry which is preliminary data.</text>
</comment>
<protein>
    <recommendedName>
        <fullName evidence="14">Hemolysin</fullName>
    </recommendedName>
</protein>
<keyword evidence="2 8" id="KW-0812">Transmembrane</keyword>
<dbReference type="Gene3D" id="3.10.580.10">
    <property type="entry name" value="CBS-domain"/>
    <property type="match status" value="1"/>
</dbReference>
<evidence type="ECO:0000256" key="4">
    <source>
        <dbReference type="ARBA" id="ARBA00022989"/>
    </source>
</evidence>
<accession>A0A1G2BW73</accession>